<dbReference type="GO" id="GO:0000105">
    <property type="term" value="P:L-histidine biosynthetic process"/>
    <property type="evidence" value="ECO:0007669"/>
    <property type="project" value="UniProtKB-UniRule"/>
</dbReference>
<dbReference type="InterPro" id="IPR020568">
    <property type="entry name" value="Ribosomal_Su5_D2-typ_SF"/>
</dbReference>
<dbReference type="Gene3D" id="3.30.230.40">
    <property type="entry name" value="Imidazole glycerol phosphate dehydratase, domain 1"/>
    <property type="match status" value="2"/>
</dbReference>
<dbReference type="Pfam" id="PF00475">
    <property type="entry name" value="IGPD"/>
    <property type="match status" value="1"/>
</dbReference>
<accession>A0A075H975</accession>
<dbReference type="AlphaFoldDB" id="A0A075H975"/>
<evidence type="ECO:0000256" key="3">
    <source>
        <dbReference type="ARBA" id="ARBA00022605"/>
    </source>
</evidence>
<gene>
    <name evidence="6 7" type="primary">hisB</name>
</gene>
<dbReference type="InterPro" id="IPR000807">
    <property type="entry name" value="ImidazoleglycerolP_deHydtase"/>
</dbReference>
<dbReference type="SUPFAM" id="SSF54211">
    <property type="entry name" value="Ribosomal protein S5 domain 2-like"/>
    <property type="match status" value="2"/>
</dbReference>
<dbReference type="GO" id="GO:0004424">
    <property type="term" value="F:imidazoleglycerol-phosphate dehydratase activity"/>
    <property type="evidence" value="ECO:0007669"/>
    <property type="project" value="UniProtKB-UniRule"/>
</dbReference>
<comment type="similarity">
    <text evidence="6">Belongs to the imidazoleglycerol-phosphate dehydratase family.</text>
</comment>
<keyword evidence="5 6" id="KW-0456">Lyase</keyword>
<dbReference type="NCBIfam" id="NF002114">
    <property type="entry name" value="PRK00951.2-4"/>
    <property type="match status" value="1"/>
</dbReference>
<dbReference type="FunFam" id="3.30.230.40:FF:000003">
    <property type="entry name" value="Imidazoleglycerol-phosphate dehydratase HisB"/>
    <property type="match status" value="1"/>
</dbReference>
<reference evidence="7" key="1">
    <citation type="journal article" date="2014" name="Genome Biol. Evol.">
        <title>Pangenome evidence for extensive interdomain horizontal transfer affecting lineage core and shell genes in uncultured planktonic thaumarchaeota and euryarchaeota.</title>
        <authorList>
            <person name="Deschamps P."/>
            <person name="Zivanovic Y."/>
            <person name="Moreira D."/>
            <person name="Rodriguez-Valera F."/>
            <person name="Lopez-Garcia P."/>
        </authorList>
    </citation>
    <scope>NUCLEOTIDE SEQUENCE</scope>
</reference>
<dbReference type="InterPro" id="IPR038494">
    <property type="entry name" value="IGPD_sf"/>
</dbReference>
<name>A0A075H975_9ARCH</name>
<comment type="subcellular location">
    <subcellularLocation>
        <location evidence="6">Cytoplasm</location>
    </subcellularLocation>
</comment>
<sequence>MREAEVTRKTKETDITVKVQLEGTGNVRINTSVKFLDHLVTAFATHSLIDIQIDATGDLIHHTAEDVALTIGEAINKALGERKSIKRFGFAVVPMDDALAYSAVDLVKRPFQVADLKIDKEGIEDMPAEDIYHFIQSFSTSLQANIHVIVEYGNNDHHKVEAAIKAMALSMREAMSPDSRRDGTPSSKGMM</sequence>
<dbReference type="GO" id="GO:0005737">
    <property type="term" value="C:cytoplasm"/>
    <property type="evidence" value="ECO:0007669"/>
    <property type="project" value="UniProtKB-SubCell"/>
</dbReference>
<comment type="catalytic activity">
    <reaction evidence="6">
        <text>D-erythro-1-(imidazol-4-yl)glycerol 3-phosphate = 3-(imidazol-4-yl)-2-oxopropyl phosphate + H2O</text>
        <dbReference type="Rhea" id="RHEA:11040"/>
        <dbReference type="ChEBI" id="CHEBI:15377"/>
        <dbReference type="ChEBI" id="CHEBI:57766"/>
        <dbReference type="ChEBI" id="CHEBI:58278"/>
        <dbReference type="EC" id="4.2.1.19"/>
    </reaction>
</comment>
<dbReference type="EMBL" id="KF900925">
    <property type="protein sequence ID" value="AIF11730.1"/>
    <property type="molecule type" value="Genomic_DNA"/>
</dbReference>
<dbReference type="EC" id="4.2.1.19" evidence="6"/>
<keyword evidence="4 6" id="KW-0368">Histidine biosynthesis</keyword>
<dbReference type="UniPathway" id="UPA00031">
    <property type="reaction ID" value="UER00011"/>
</dbReference>
<dbReference type="CDD" id="cd07914">
    <property type="entry name" value="IGPD"/>
    <property type="match status" value="1"/>
</dbReference>
<evidence type="ECO:0000313" key="7">
    <source>
        <dbReference type="EMBL" id="AIF11730.1"/>
    </source>
</evidence>
<organism evidence="7">
    <name type="scientific">uncultured marine thaumarchaeote KM3_53_E01</name>
    <dbReference type="NCBI Taxonomy" id="1456183"/>
    <lineage>
        <taxon>Archaea</taxon>
        <taxon>Nitrososphaerota</taxon>
        <taxon>environmental samples</taxon>
    </lineage>
</organism>
<evidence type="ECO:0000256" key="1">
    <source>
        <dbReference type="ARBA" id="ARBA00005047"/>
    </source>
</evidence>
<evidence type="ECO:0000256" key="6">
    <source>
        <dbReference type="HAMAP-Rule" id="MF_00076"/>
    </source>
</evidence>
<protein>
    <recommendedName>
        <fullName evidence="2 6">Imidazoleglycerol-phosphate dehydratase</fullName>
        <shortName evidence="6">IGPD</shortName>
        <ecNumber evidence="6">4.2.1.19</ecNumber>
    </recommendedName>
</protein>
<evidence type="ECO:0000256" key="2">
    <source>
        <dbReference type="ARBA" id="ARBA00016664"/>
    </source>
</evidence>
<comment type="pathway">
    <text evidence="1 6">Amino-acid biosynthesis; L-histidine biosynthesis; L-histidine from 5-phospho-alpha-D-ribose 1-diphosphate: step 6/9.</text>
</comment>
<proteinExistence type="inferred from homology"/>
<dbReference type="PANTHER" id="PTHR23133:SF2">
    <property type="entry name" value="IMIDAZOLEGLYCEROL-PHOSPHATE DEHYDRATASE"/>
    <property type="match status" value="1"/>
</dbReference>
<dbReference type="FunFam" id="3.30.230.40:FF:000001">
    <property type="entry name" value="Imidazoleglycerol-phosphate dehydratase HisB"/>
    <property type="match status" value="1"/>
</dbReference>
<dbReference type="PANTHER" id="PTHR23133">
    <property type="entry name" value="IMIDAZOLEGLYCEROL-PHOSPHATE DEHYDRATASE HIS7"/>
    <property type="match status" value="1"/>
</dbReference>
<keyword evidence="6" id="KW-0963">Cytoplasm</keyword>
<evidence type="ECO:0000256" key="4">
    <source>
        <dbReference type="ARBA" id="ARBA00023102"/>
    </source>
</evidence>
<keyword evidence="3 6" id="KW-0028">Amino-acid biosynthesis</keyword>
<dbReference type="HAMAP" id="MF_00076">
    <property type="entry name" value="HisB"/>
    <property type="match status" value="1"/>
</dbReference>
<evidence type="ECO:0000256" key="5">
    <source>
        <dbReference type="ARBA" id="ARBA00023239"/>
    </source>
</evidence>